<dbReference type="RefSeq" id="WP_108381446.1">
    <property type="nucleotide sequence ID" value="NZ_CP028858.1"/>
</dbReference>
<dbReference type="PANTHER" id="PTHR33507">
    <property type="entry name" value="INNER MEMBRANE PROTEIN YBBJ"/>
    <property type="match status" value="1"/>
</dbReference>
<gene>
    <name evidence="2" type="ORF">HARCEL1_04820</name>
</gene>
<keyword evidence="1" id="KW-1133">Transmembrane helix</keyword>
<keyword evidence="1" id="KW-0472">Membrane</keyword>
<dbReference type="InterPro" id="IPR012340">
    <property type="entry name" value="NA-bd_OB-fold"/>
</dbReference>
<dbReference type="GO" id="GO:0008233">
    <property type="term" value="F:peptidase activity"/>
    <property type="evidence" value="ECO:0007669"/>
    <property type="project" value="UniProtKB-KW"/>
</dbReference>
<dbReference type="EMBL" id="CP028858">
    <property type="protein sequence ID" value="AWB27077.1"/>
    <property type="molecule type" value="Genomic_DNA"/>
</dbReference>
<dbReference type="GO" id="GO:0005886">
    <property type="term" value="C:plasma membrane"/>
    <property type="evidence" value="ECO:0007669"/>
    <property type="project" value="TreeGrafter"/>
</dbReference>
<dbReference type="AlphaFoldDB" id="A0A2R4WZX4"/>
<dbReference type="GeneID" id="36511805"/>
<feature type="transmembrane region" description="Helical" evidence="1">
    <location>
        <begin position="6"/>
        <end position="26"/>
    </location>
</feature>
<dbReference type="InterPro" id="IPR052165">
    <property type="entry name" value="Membrane_assoc_protease"/>
</dbReference>
<proteinExistence type="predicted"/>
<feature type="transmembrane region" description="Helical" evidence="1">
    <location>
        <begin position="54"/>
        <end position="74"/>
    </location>
</feature>
<name>A0A2R4WZX4_9EURY</name>
<dbReference type="GO" id="GO:0006508">
    <property type="term" value="P:proteolysis"/>
    <property type="evidence" value="ECO:0007669"/>
    <property type="project" value="UniProtKB-KW"/>
</dbReference>
<evidence type="ECO:0000256" key="1">
    <source>
        <dbReference type="SAM" id="Phobius"/>
    </source>
</evidence>
<dbReference type="KEGG" id="harc:HARCEL1_04820"/>
<dbReference type="PANTHER" id="PTHR33507:SF3">
    <property type="entry name" value="INNER MEMBRANE PROTEIN YBBJ"/>
    <property type="match status" value="1"/>
</dbReference>
<keyword evidence="3" id="KW-1185">Reference proteome</keyword>
<protein>
    <submittedName>
        <fullName evidence="2">Protease</fullName>
    </submittedName>
</protein>
<keyword evidence="2" id="KW-0645">Protease</keyword>
<evidence type="ECO:0000313" key="2">
    <source>
        <dbReference type="EMBL" id="AWB27077.1"/>
    </source>
</evidence>
<reference evidence="2 3" key="1">
    <citation type="submission" date="2018-04" db="EMBL/GenBank/DDBJ databases">
        <title>Halococcoides cellulosivorans gen. nov., sp. nov., an extremely halophilic cellulose-utilizing haloarchaeon from hypersaline lakes.</title>
        <authorList>
            <person name="Sorokin D.Y."/>
            <person name="Toshchakov S.V."/>
            <person name="Samarov N.I."/>
            <person name="Korzhenkov A."/>
            <person name="Kublanov I.V."/>
        </authorList>
    </citation>
    <scope>NUCLEOTIDE SEQUENCE [LARGE SCALE GENOMIC DNA]</scope>
    <source>
        <strain evidence="2 3">HArcel1</strain>
    </source>
</reference>
<feature type="transmembrane region" description="Helical" evidence="1">
    <location>
        <begin position="31"/>
        <end position="48"/>
    </location>
</feature>
<keyword evidence="1" id="KW-0812">Transmembrane</keyword>
<dbReference type="Proteomes" id="UP000244727">
    <property type="component" value="Chromosome"/>
</dbReference>
<organism evidence="2 3">
    <name type="scientific">Halococcoides cellulosivorans</name>
    <dbReference type="NCBI Taxonomy" id="1679096"/>
    <lineage>
        <taxon>Archaea</taxon>
        <taxon>Methanobacteriati</taxon>
        <taxon>Methanobacteriota</taxon>
        <taxon>Stenosarchaea group</taxon>
        <taxon>Halobacteria</taxon>
        <taxon>Halobacteriales</taxon>
        <taxon>Haloarculaceae</taxon>
        <taxon>Halococcoides</taxon>
    </lineage>
</organism>
<dbReference type="Gene3D" id="2.40.50.140">
    <property type="entry name" value="Nucleic acid-binding proteins"/>
    <property type="match status" value="1"/>
</dbReference>
<evidence type="ECO:0000313" key="3">
    <source>
        <dbReference type="Proteomes" id="UP000244727"/>
    </source>
</evidence>
<keyword evidence="2" id="KW-0378">Hydrolase</keyword>
<accession>A0A2R4WZX4</accession>
<sequence>MVDLLDGLATLVLLAGAGLVIMEAFVPSGHFIVLGIALLAAGLVGVLAPLEGIALPLLMAATALITGAGAFYGYREFDFYGGKGIAQTTDSDSLRGSTGRVTERVTETDGEVKLDEGGFNPIYKARAFRGTIEEGDRVIVVDPGGGNVLEVESMAAIDEIDRELAADAATTQRERETE</sequence>